<reference evidence="1" key="2">
    <citation type="journal article" date="2022" name="New Phytol.">
        <title>Evolutionary transition to the ectomycorrhizal habit in the genomes of a hyperdiverse lineage of mushroom-forming fungi.</title>
        <authorList>
            <person name="Looney B."/>
            <person name="Miyauchi S."/>
            <person name="Morin E."/>
            <person name="Drula E."/>
            <person name="Courty P.E."/>
            <person name="Kohler A."/>
            <person name="Kuo A."/>
            <person name="LaButti K."/>
            <person name="Pangilinan J."/>
            <person name="Lipzen A."/>
            <person name="Riley R."/>
            <person name="Andreopoulos W."/>
            <person name="He G."/>
            <person name="Johnson J."/>
            <person name="Nolan M."/>
            <person name="Tritt A."/>
            <person name="Barry K.W."/>
            <person name="Grigoriev I.V."/>
            <person name="Nagy L.G."/>
            <person name="Hibbett D."/>
            <person name="Henrissat B."/>
            <person name="Matheny P.B."/>
            <person name="Labbe J."/>
            <person name="Martin F.M."/>
        </authorList>
    </citation>
    <scope>NUCLEOTIDE SEQUENCE</scope>
    <source>
        <strain evidence="1">HHB10654</strain>
    </source>
</reference>
<evidence type="ECO:0000313" key="1">
    <source>
        <dbReference type="EMBL" id="KAI0054717.1"/>
    </source>
</evidence>
<accession>A0ACB8SEU7</accession>
<reference evidence="1" key="1">
    <citation type="submission" date="2021-03" db="EMBL/GenBank/DDBJ databases">
        <authorList>
            <consortium name="DOE Joint Genome Institute"/>
            <person name="Ahrendt S."/>
            <person name="Looney B.P."/>
            <person name="Miyauchi S."/>
            <person name="Morin E."/>
            <person name="Drula E."/>
            <person name="Courty P.E."/>
            <person name="Chicoki N."/>
            <person name="Fauchery L."/>
            <person name="Kohler A."/>
            <person name="Kuo A."/>
            <person name="Labutti K."/>
            <person name="Pangilinan J."/>
            <person name="Lipzen A."/>
            <person name="Riley R."/>
            <person name="Andreopoulos W."/>
            <person name="He G."/>
            <person name="Johnson J."/>
            <person name="Barry K.W."/>
            <person name="Grigoriev I.V."/>
            <person name="Nagy L."/>
            <person name="Hibbett D."/>
            <person name="Henrissat B."/>
            <person name="Matheny P.B."/>
            <person name="Labbe J."/>
            <person name="Martin F."/>
        </authorList>
    </citation>
    <scope>NUCLEOTIDE SEQUENCE</scope>
    <source>
        <strain evidence="1">HHB10654</strain>
    </source>
</reference>
<protein>
    <submittedName>
        <fullName evidence="1">Uncharacterized protein</fullName>
    </submittedName>
</protein>
<evidence type="ECO:0000313" key="2">
    <source>
        <dbReference type="Proteomes" id="UP000814140"/>
    </source>
</evidence>
<keyword evidence="2" id="KW-1185">Reference proteome</keyword>
<dbReference type="EMBL" id="MU277358">
    <property type="protein sequence ID" value="KAI0054717.1"/>
    <property type="molecule type" value="Genomic_DNA"/>
</dbReference>
<organism evidence="1 2">
    <name type="scientific">Artomyces pyxidatus</name>
    <dbReference type="NCBI Taxonomy" id="48021"/>
    <lineage>
        <taxon>Eukaryota</taxon>
        <taxon>Fungi</taxon>
        <taxon>Dikarya</taxon>
        <taxon>Basidiomycota</taxon>
        <taxon>Agaricomycotina</taxon>
        <taxon>Agaricomycetes</taxon>
        <taxon>Russulales</taxon>
        <taxon>Auriscalpiaceae</taxon>
        <taxon>Artomyces</taxon>
    </lineage>
</organism>
<dbReference type="Proteomes" id="UP000814140">
    <property type="component" value="Unassembled WGS sequence"/>
</dbReference>
<comment type="caution">
    <text evidence="1">The sequence shown here is derived from an EMBL/GenBank/DDBJ whole genome shotgun (WGS) entry which is preliminary data.</text>
</comment>
<name>A0ACB8SEU7_9AGAM</name>
<proteinExistence type="predicted"/>
<sequence length="318" mass="35089">MAYIQMKDGVNLVRDTWPGGIARIASEVVEFEDMPCWQVVPLGYEGVCNWVTLLPLVDSPDPTRGYALVHREMENGVFYVDVRLQGFLGNHNLGAGVLGSWDRTDRGACKAIVFLNIVAGGFQRQFDATQAALIDLRVAARKAFQTEEEPVPLEPSDRLYFQRRVFTKVNGRETLSPSVLDLRDDPFGKARQIDRRWRVVDRPALGRRLANGRVRSCSPLMFSVGDFVSVDARLDVASFKNKFGEQVVTAHLTFTTVVQLLPAGSVPVLMPTPEGAQPDAAALIQSTAMLIEPDTGDDGNEEDFLSPPHSPQVVPPEV</sequence>
<gene>
    <name evidence="1" type="ORF">BV25DRAFT_1843462</name>
</gene>